<evidence type="ECO:0000259" key="2">
    <source>
        <dbReference type="PROSITE" id="PS51233"/>
    </source>
</evidence>
<dbReference type="AlphaFoldDB" id="A0AAN8WUC1"/>
<dbReference type="Pfam" id="PF00094">
    <property type="entry name" value="VWD"/>
    <property type="match status" value="1"/>
</dbReference>
<dbReference type="EMBL" id="JAXCGZ010019155">
    <property type="protein sequence ID" value="KAK7066514.1"/>
    <property type="molecule type" value="Genomic_DNA"/>
</dbReference>
<dbReference type="PROSITE" id="PS51233">
    <property type="entry name" value="VWFD"/>
    <property type="match status" value="1"/>
</dbReference>
<protein>
    <recommendedName>
        <fullName evidence="2">VWFD domain-containing protein</fullName>
    </recommendedName>
</protein>
<feature type="domain" description="VWFD" evidence="2">
    <location>
        <begin position="1"/>
        <end position="154"/>
    </location>
</feature>
<sequence length="277" mass="30323">MNKFRFCSNCWGYACVGPSTYKDSPGLFIEMGNDGRYAPQLYKLYVNGELYEIPDNIPRLVEEGTMSHPVLSWRYGHGCIRLLGTSKISVQKCGSSLEIWVSPDFHNMLYGLCGSYDDNVTNDFTKRDQSVAPLEPNPSGPVFPDSWEVTGNCTIAAGRRKRDATDVEGCDVDNSTKDALLDQCSDVSQMANGSVPDAELQTMMADCMFDLCSVYKNTSGDSAALTEYLGEILTSTEEIVDSSKKTTDNDPIPPPLTTASPTTTVPPPDSAVQYPQE</sequence>
<reference evidence="3 4" key="1">
    <citation type="submission" date="2023-11" db="EMBL/GenBank/DDBJ databases">
        <title>Halocaridina rubra genome assembly.</title>
        <authorList>
            <person name="Smith C."/>
        </authorList>
    </citation>
    <scope>NUCLEOTIDE SEQUENCE [LARGE SCALE GENOMIC DNA]</scope>
    <source>
        <strain evidence="3">EP-1</strain>
        <tissue evidence="3">Whole</tissue>
    </source>
</reference>
<evidence type="ECO:0000256" key="1">
    <source>
        <dbReference type="SAM" id="MobiDB-lite"/>
    </source>
</evidence>
<feature type="region of interest" description="Disordered" evidence="1">
    <location>
        <begin position="240"/>
        <end position="277"/>
    </location>
</feature>
<evidence type="ECO:0000313" key="4">
    <source>
        <dbReference type="Proteomes" id="UP001381693"/>
    </source>
</evidence>
<dbReference type="InterPro" id="IPR001846">
    <property type="entry name" value="VWF_type-D"/>
</dbReference>
<accession>A0AAN8WUC1</accession>
<name>A0AAN8WUC1_HALRR</name>
<comment type="caution">
    <text evidence="3">The sequence shown here is derived from an EMBL/GenBank/DDBJ whole genome shotgun (WGS) entry which is preliminary data.</text>
</comment>
<organism evidence="3 4">
    <name type="scientific">Halocaridina rubra</name>
    <name type="common">Hawaiian red shrimp</name>
    <dbReference type="NCBI Taxonomy" id="373956"/>
    <lineage>
        <taxon>Eukaryota</taxon>
        <taxon>Metazoa</taxon>
        <taxon>Ecdysozoa</taxon>
        <taxon>Arthropoda</taxon>
        <taxon>Crustacea</taxon>
        <taxon>Multicrustacea</taxon>
        <taxon>Malacostraca</taxon>
        <taxon>Eumalacostraca</taxon>
        <taxon>Eucarida</taxon>
        <taxon>Decapoda</taxon>
        <taxon>Pleocyemata</taxon>
        <taxon>Caridea</taxon>
        <taxon>Atyoidea</taxon>
        <taxon>Atyidae</taxon>
        <taxon>Halocaridina</taxon>
    </lineage>
</organism>
<gene>
    <name evidence="3" type="ORF">SK128_025742</name>
</gene>
<feature type="non-terminal residue" evidence="3">
    <location>
        <position position="277"/>
    </location>
</feature>
<keyword evidence="4" id="KW-1185">Reference proteome</keyword>
<evidence type="ECO:0000313" key="3">
    <source>
        <dbReference type="EMBL" id="KAK7066514.1"/>
    </source>
</evidence>
<proteinExistence type="predicted"/>
<dbReference type="Proteomes" id="UP001381693">
    <property type="component" value="Unassembled WGS sequence"/>
</dbReference>